<evidence type="ECO:0000313" key="3">
    <source>
        <dbReference type="Proteomes" id="UP000217790"/>
    </source>
</evidence>
<evidence type="ECO:0000313" key="2">
    <source>
        <dbReference type="EMBL" id="PBK85183.1"/>
    </source>
</evidence>
<sequence length="186" mass="20683">MIYIAQMGIPKRRIQQATKQPPLEFEYFITIPTTHFAHCNMSTASPQDISSTTMVTKTVDTIFFIIRRGSHHLPTALSRPNHEIVIMAACFSIAMLIVIAFLALKIHELRARARRWELAGGDHDELHGDGTMYGNEKKAVMRDVVGLVPAREIQVGGIVSVDDTALMTRETNVLSVEEGNRLSGIV</sequence>
<gene>
    <name evidence="2" type="ORF">ARMGADRAFT_1087628</name>
</gene>
<organism evidence="2 3">
    <name type="scientific">Armillaria gallica</name>
    <name type="common">Bulbous honey fungus</name>
    <name type="synonym">Armillaria bulbosa</name>
    <dbReference type="NCBI Taxonomy" id="47427"/>
    <lineage>
        <taxon>Eukaryota</taxon>
        <taxon>Fungi</taxon>
        <taxon>Dikarya</taxon>
        <taxon>Basidiomycota</taxon>
        <taxon>Agaricomycotina</taxon>
        <taxon>Agaricomycetes</taxon>
        <taxon>Agaricomycetidae</taxon>
        <taxon>Agaricales</taxon>
        <taxon>Marasmiineae</taxon>
        <taxon>Physalacriaceae</taxon>
        <taxon>Armillaria</taxon>
    </lineage>
</organism>
<accession>A0A2H3DA85</accession>
<keyword evidence="3" id="KW-1185">Reference proteome</keyword>
<dbReference type="InParanoid" id="A0A2H3DA85"/>
<feature type="transmembrane region" description="Helical" evidence="1">
    <location>
        <begin position="84"/>
        <end position="104"/>
    </location>
</feature>
<proteinExistence type="predicted"/>
<keyword evidence="1" id="KW-1133">Transmembrane helix</keyword>
<dbReference type="AlphaFoldDB" id="A0A2H3DA85"/>
<dbReference type="Proteomes" id="UP000217790">
    <property type="component" value="Unassembled WGS sequence"/>
</dbReference>
<reference evidence="3" key="1">
    <citation type="journal article" date="2017" name="Nat. Ecol. Evol.">
        <title>Genome expansion and lineage-specific genetic innovations in the forest pathogenic fungi Armillaria.</title>
        <authorList>
            <person name="Sipos G."/>
            <person name="Prasanna A.N."/>
            <person name="Walter M.C."/>
            <person name="O'Connor E."/>
            <person name="Balint B."/>
            <person name="Krizsan K."/>
            <person name="Kiss B."/>
            <person name="Hess J."/>
            <person name="Varga T."/>
            <person name="Slot J."/>
            <person name="Riley R."/>
            <person name="Boka B."/>
            <person name="Rigling D."/>
            <person name="Barry K."/>
            <person name="Lee J."/>
            <person name="Mihaltcheva S."/>
            <person name="LaButti K."/>
            <person name="Lipzen A."/>
            <person name="Waldron R."/>
            <person name="Moloney N.M."/>
            <person name="Sperisen C."/>
            <person name="Kredics L."/>
            <person name="Vagvoelgyi C."/>
            <person name="Patrignani A."/>
            <person name="Fitzpatrick D."/>
            <person name="Nagy I."/>
            <person name="Doyle S."/>
            <person name="Anderson J.B."/>
            <person name="Grigoriev I.V."/>
            <person name="Gueldener U."/>
            <person name="Muensterkoetter M."/>
            <person name="Nagy L.G."/>
        </authorList>
    </citation>
    <scope>NUCLEOTIDE SEQUENCE [LARGE SCALE GENOMIC DNA]</scope>
    <source>
        <strain evidence="3">Ar21-2</strain>
    </source>
</reference>
<evidence type="ECO:0000256" key="1">
    <source>
        <dbReference type="SAM" id="Phobius"/>
    </source>
</evidence>
<dbReference type="EMBL" id="KZ293692">
    <property type="protein sequence ID" value="PBK85183.1"/>
    <property type="molecule type" value="Genomic_DNA"/>
</dbReference>
<keyword evidence="1" id="KW-0812">Transmembrane</keyword>
<name>A0A2H3DA85_ARMGA</name>
<keyword evidence="1" id="KW-0472">Membrane</keyword>
<protein>
    <submittedName>
        <fullName evidence="2">Uncharacterized protein</fullName>
    </submittedName>
</protein>